<evidence type="ECO:0000256" key="3">
    <source>
        <dbReference type="ARBA" id="ARBA00009105"/>
    </source>
</evidence>
<comment type="caution">
    <text evidence="12">The sequence shown here is derived from an EMBL/GenBank/DDBJ whole genome shotgun (WGS) entry which is preliminary data.</text>
</comment>
<proteinExistence type="inferred from homology"/>
<dbReference type="PANTHER" id="PTHR31646">
    <property type="entry name" value="ALPHA-1,2-MANNOSYLTRANSFERASE MNN2"/>
    <property type="match status" value="1"/>
</dbReference>
<dbReference type="SUPFAM" id="SSF53448">
    <property type="entry name" value="Nucleotide-diphospho-sugar transferases"/>
    <property type="match status" value="1"/>
</dbReference>
<keyword evidence="9 11" id="KW-0472">Membrane</keyword>
<feature type="compositionally biased region" description="Polar residues" evidence="10">
    <location>
        <begin position="143"/>
        <end position="153"/>
    </location>
</feature>
<keyword evidence="8" id="KW-0333">Golgi apparatus</keyword>
<evidence type="ECO:0000256" key="4">
    <source>
        <dbReference type="ARBA" id="ARBA00022679"/>
    </source>
</evidence>
<protein>
    <submittedName>
        <fullName evidence="12">Unnamed protein product</fullName>
    </submittedName>
</protein>
<evidence type="ECO:0000256" key="1">
    <source>
        <dbReference type="ARBA" id="ARBA00004323"/>
    </source>
</evidence>
<dbReference type="Proteomes" id="UP001165120">
    <property type="component" value="Unassembled WGS sequence"/>
</dbReference>
<dbReference type="InterPro" id="IPR022751">
    <property type="entry name" value="Alpha_mannosyltransferase"/>
</dbReference>
<keyword evidence="6" id="KW-0735">Signal-anchor</keyword>
<feature type="transmembrane region" description="Helical" evidence="11">
    <location>
        <begin position="12"/>
        <end position="28"/>
    </location>
</feature>
<evidence type="ECO:0000313" key="13">
    <source>
        <dbReference type="Proteomes" id="UP001165120"/>
    </source>
</evidence>
<keyword evidence="7 11" id="KW-1133">Transmembrane helix</keyword>
<comment type="similarity">
    <text evidence="3">Belongs to the MNN1/MNT family.</text>
</comment>
<dbReference type="GO" id="GO:0046354">
    <property type="term" value="P:mannan biosynthetic process"/>
    <property type="evidence" value="ECO:0007669"/>
    <property type="project" value="UniProtKB-ARBA"/>
</dbReference>
<comment type="subcellular location">
    <subcellularLocation>
        <location evidence="1">Golgi apparatus membrane</location>
        <topology evidence="1">Single-pass type II membrane protein</topology>
    </subcellularLocation>
</comment>
<comment type="pathway">
    <text evidence="2">Protein modification; protein glycosylation.</text>
</comment>
<evidence type="ECO:0000256" key="2">
    <source>
        <dbReference type="ARBA" id="ARBA00004922"/>
    </source>
</evidence>
<evidence type="ECO:0000313" key="12">
    <source>
        <dbReference type="EMBL" id="GME68237.1"/>
    </source>
</evidence>
<dbReference type="GO" id="GO:0000139">
    <property type="term" value="C:Golgi membrane"/>
    <property type="evidence" value="ECO:0007669"/>
    <property type="project" value="UniProtKB-SubCell"/>
</dbReference>
<evidence type="ECO:0000256" key="6">
    <source>
        <dbReference type="ARBA" id="ARBA00022968"/>
    </source>
</evidence>
<feature type="region of interest" description="Disordered" evidence="10">
    <location>
        <begin position="131"/>
        <end position="153"/>
    </location>
</feature>
<evidence type="ECO:0000256" key="11">
    <source>
        <dbReference type="SAM" id="Phobius"/>
    </source>
</evidence>
<organism evidence="12 13">
    <name type="scientific">Candida boidinii</name>
    <name type="common">Yeast</name>
    <dbReference type="NCBI Taxonomy" id="5477"/>
    <lineage>
        <taxon>Eukaryota</taxon>
        <taxon>Fungi</taxon>
        <taxon>Dikarya</taxon>
        <taxon>Ascomycota</taxon>
        <taxon>Saccharomycotina</taxon>
        <taxon>Pichiomycetes</taxon>
        <taxon>Pichiales</taxon>
        <taxon>Pichiaceae</taxon>
        <taxon>Ogataea</taxon>
        <taxon>Ogataea/Candida clade</taxon>
    </lineage>
</organism>
<evidence type="ECO:0000256" key="8">
    <source>
        <dbReference type="ARBA" id="ARBA00023034"/>
    </source>
</evidence>
<evidence type="ECO:0000256" key="5">
    <source>
        <dbReference type="ARBA" id="ARBA00022692"/>
    </source>
</evidence>
<name>A0A9W6WFL8_CANBO</name>
<dbReference type="Pfam" id="PF11051">
    <property type="entry name" value="Mannosyl_trans3"/>
    <property type="match status" value="1"/>
</dbReference>
<evidence type="ECO:0000256" key="7">
    <source>
        <dbReference type="ARBA" id="ARBA00022989"/>
    </source>
</evidence>
<evidence type="ECO:0000256" key="9">
    <source>
        <dbReference type="ARBA" id="ARBA00023136"/>
    </source>
</evidence>
<sequence length="732" mass="83320">MSIMRSFLRRKNILLAAIGLIALSFFIFNDLSYKESSYGLNNLNGIINLNNKNNGNDKKKLLDQEQSDLTSDSIKEALLDFEDDYKKDKDNQKLDQQLYQSNVMMEKSFNNKASSDAKTDDEILNESVGHVNKKVGGTDTGADASSSYDSGNNVNDIVASSQNMKMKDENLKNHVPTTNIDKDKDKLADDAAAKLKSESRAASFIKVIFDNVVKYNPNTTADEIFGEHMVPVLRRNDKLYENNALLSESHLSGGFMPDISTYLNSSKIYSDYLNSVKNVKFPLGLYKGKGIVIVGGGSFSWLSLLSVLILRKNGGTLPVEVIIPERESYDPVLCEDYLKNLNAKCVMIPDILGDDYRDRINLSRYQFKGLALLVSSFDDTLLIDSDNLPLTALTQKIFAMEPYLSNKMVLWPDFWTRVTHPFFYNFTNTLITNQKVRDGIVSLPEHEYKLLSEKESLNDVPYHDLKGAIPDVSTESGQVLISKNEHPDVLLLSLYYNTYGPSLFYPLLSQGGPGEGDKDTFPAAANALGKKFYQVKKNVHATGFFYEGSFTGDAMVQFDPIVDFIQSEKYMKKNTVKKEDIIKHKNDKNPYKESIKTNAELTNDKLKSYLEDEKHHKPLFLHANFPKLLPWDLLKGYVIKNKKKTSESEEPQPEGVSEENVEHIQMYNSGYIPKEFEYNVWKIMDDVICQNKDKDLKCLHLFEDIDDLTKREEWCNGIFKRHLQFLKDKTFT</sequence>
<accession>A0A9W6WFL8</accession>
<reference evidence="12" key="1">
    <citation type="submission" date="2023-04" db="EMBL/GenBank/DDBJ databases">
        <title>Candida boidinii NBRC 10035.</title>
        <authorList>
            <person name="Ichikawa N."/>
            <person name="Sato H."/>
            <person name="Tonouchi N."/>
        </authorList>
    </citation>
    <scope>NUCLEOTIDE SEQUENCE</scope>
    <source>
        <strain evidence="12">NBRC 10035</strain>
    </source>
</reference>
<dbReference type="GO" id="GO:0000026">
    <property type="term" value="F:alpha-1,2-mannosyltransferase activity"/>
    <property type="evidence" value="ECO:0007669"/>
    <property type="project" value="TreeGrafter"/>
</dbReference>
<dbReference type="EMBL" id="BSXN01000360">
    <property type="protein sequence ID" value="GME68237.1"/>
    <property type="molecule type" value="Genomic_DNA"/>
</dbReference>
<dbReference type="InterPro" id="IPR029044">
    <property type="entry name" value="Nucleotide-diphossugar_trans"/>
</dbReference>
<dbReference type="AlphaFoldDB" id="A0A9W6WFL8"/>
<keyword evidence="4" id="KW-0808">Transferase</keyword>
<keyword evidence="5 11" id="KW-0812">Transmembrane</keyword>
<gene>
    <name evidence="12" type="ORF">Cboi02_000150000</name>
</gene>
<keyword evidence="13" id="KW-1185">Reference proteome</keyword>
<dbReference type="PANTHER" id="PTHR31646:SF1">
    <property type="entry name" value="ALPHA-1,2-MANNOSYLTRANSFERASE MNN2"/>
    <property type="match status" value="1"/>
</dbReference>
<evidence type="ECO:0000256" key="10">
    <source>
        <dbReference type="SAM" id="MobiDB-lite"/>
    </source>
</evidence>